<evidence type="ECO:0000313" key="3">
    <source>
        <dbReference type="EMBL" id="CAI5759193.1"/>
    </source>
</evidence>
<sequence>MDSDDLGTSVWDDALPKDDESKSHSNLNTFQSSSIGPLTSQFSNYSINDDPFRNPLDYNKSEEYDDEEEQEEEQAPVSGTYDALREQEIELRKEHKQQLINNLTHSEDSRDQFEKDISKVSSDTLFQDSNKNSPIKIDLNSQSVTSPTRNSININKFKPPRLRKYNSKTNVKHLNNSNTDILGPLGGEIKNEDEVEDEEDVKLKLNHAESIVQEANGPLYQIKNVSTPVHSPKKLKVEEEDSDPNSNKLEISVGEPMKVGDITNAHIVYKIKTRNKNKESNFFPDIDEVEVTRRYKDFRWLYKKLQTNNPARIIPPPPSKQTYIGRFNESFIENRKIALERMLIKISKKKHLQNDADFVRFLTQEEINTNMENEIINEKTASGFLSIFQSKEEPTGIFKEKKIYITQLEQSLKELLRAIDQTIVQKNLISSNLNEIVTVLSEISFNEKLITGFITTQEQIIDVFNREILQSQNLIMVLNENIQILEFLKDLIDSKNGIDEDYSKIIKEEIDEFDLERIAEFRNAVELWLENTIESQKEAIEIYETFIERNDL</sequence>
<gene>
    <name evidence="3" type="ORF">CANVERA_P3702</name>
</gene>
<keyword evidence="4" id="KW-1185">Reference proteome</keyword>
<dbReference type="InterPro" id="IPR001683">
    <property type="entry name" value="PX_dom"/>
</dbReference>
<feature type="compositionally biased region" description="Acidic residues" evidence="1">
    <location>
        <begin position="63"/>
        <end position="74"/>
    </location>
</feature>
<accession>A0A9W4TZI1</accession>
<dbReference type="GO" id="GO:0005829">
    <property type="term" value="C:cytosol"/>
    <property type="evidence" value="ECO:0007669"/>
    <property type="project" value="GOC"/>
</dbReference>
<dbReference type="PROSITE" id="PS50195">
    <property type="entry name" value="PX"/>
    <property type="match status" value="1"/>
</dbReference>
<evidence type="ECO:0000259" key="2">
    <source>
        <dbReference type="PROSITE" id="PS50195"/>
    </source>
</evidence>
<dbReference type="InterPro" id="IPR015404">
    <property type="entry name" value="Vps5_C"/>
</dbReference>
<feature type="domain" description="PX" evidence="2">
    <location>
        <begin position="247"/>
        <end position="369"/>
    </location>
</feature>
<dbReference type="SMART" id="SM00312">
    <property type="entry name" value="PX"/>
    <property type="match status" value="1"/>
</dbReference>
<dbReference type="Gene3D" id="3.30.1520.10">
    <property type="entry name" value="Phox-like domain"/>
    <property type="match status" value="1"/>
</dbReference>
<dbReference type="Gene3D" id="1.20.1270.60">
    <property type="entry name" value="Arfaptin homology (AH) domain/BAR domain"/>
    <property type="match status" value="1"/>
</dbReference>
<dbReference type="Proteomes" id="UP001152885">
    <property type="component" value="Unassembled WGS sequence"/>
</dbReference>
<dbReference type="EMBL" id="CANTUO010000004">
    <property type="protein sequence ID" value="CAI5759193.1"/>
    <property type="molecule type" value="Genomic_DNA"/>
</dbReference>
<feature type="compositionally biased region" description="Basic and acidic residues" evidence="1">
    <location>
        <begin position="14"/>
        <end position="23"/>
    </location>
</feature>
<organism evidence="3 4">
    <name type="scientific">Candida verbasci</name>
    <dbReference type="NCBI Taxonomy" id="1227364"/>
    <lineage>
        <taxon>Eukaryota</taxon>
        <taxon>Fungi</taxon>
        <taxon>Dikarya</taxon>
        <taxon>Ascomycota</taxon>
        <taxon>Saccharomycotina</taxon>
        <taxon>Pichiomycetes</taxon>
        <taxon>Debaryomycetaceae</taxon>
        <taxon>Candida/Lodderomyces clade</taxon>
        <taxon>Candida</taxon>
    </lineage>
</organism>
<feature type="compositionally biased region" description="Polar residues" evidence="1">
    <location>
        <begin position="24"/>
        <end position="47"/>
    </location>
</feature>
<dbReference type="GO" id="GO:0035091">
    <property type="term" value="F:phosphatidylinositol binding"/>
    <property type="evidence" value="ECO:0007669"/>
    <property type="project" value="InterPro"/>
</dbReference>
<dbReference type="InterPro" id="IPR036871">
    <property type="entry name" value="PX_dom_sf"/>
</dbReference>
<feature type="region of interest" description="Disordered" evidence="1">
    <location>
        <begin position="124"/>
        <end position="153"/>
    </location>
</feature>
<dbReference type="GO" id="GO:0005768">
    <property type="term" value="C:endosome"/>
    <property type="evidence" value="ECO:0007669"/>
    <property type="project" value="TreeGrafter"/>
</dbReference>
<reference evidence="3" key="1">
    <citation type="submission" date="2022-12" db="EMBL/GenBank/DDBJ databases">
        <authorList>
            <person name="Brejova B."/>
        </authorList>
    </citation>
    <scope>NUCLEOTIDE SEQUENCE</scope>
</reference>
<dbReference type="Pfam" id="PF00787">
    <property type="entry name" value="PX"/>
    <property type="match status" value="1"/>
</dbReference>
<dbReference type="OrthoDB" id="271164at2759"/>
<dbReference type="InterPro" id="IPR027267">
    <property type="entry name" value="AH/BAR_dom_sf"/>
</dbReference>
<dbReference type="GO" id="GO:0045053">
    <property type="term" value="P:protein retention in Golgi apparatus"/>
    <property type="evidence" value="ECO:0007669"/>
    <property type="project" value="TreeGrafter"/>
</dbReference>
<evidence type="ECO:0000313" key="4">
    <source>
        <dbReference type="Proteomes" id="UP001152885"/>
    </source>
</evidence>
<protein>
    <recommendedName>
        <fullName evidence="2">PX domain-containing protein</fullName>
    </recommendedName>
</protein>
<dbReference type="SUPFAM" id="SSF64268">
    <property type="entry name" value="PX domain"/>
    <property type="match status" value="1"/>
</dbReference>
<dbReference type="GO" id="GO:0042147">
    <property type="term" value="P:retrograde transport, endosome to Golgi"/>
    <property type="evidence" value="ECO:0007669"/>
    <property type="project" value="TreeGrafter"/>
</dbReference>
<dbReference type="AlphaFoldDB" id="A0A9W4TZI1"/>
<evidence type="ECO:0000256" key="1">
    <source>
        <dbReference type="SAM" id="MobiDB-lite"/>
    </source>
</evidence>
<feature type="region of interest" description="Disordered" evidence="1">
    <location>
        <begin position="1"/>
        <end position="80"/>
    </location>
</feature>
<dbReference type="Pfam" id="PF09325">
    <property type="entry name" value="Vps5"/>
    <property type="match status" value="1"/>
</dbReference>
<name>A0A9W4TZI1_9ASCO</name>
<dbReference type="PANTHER" id="PTHR10555">
    <property type="entry name" value="SORTING NEXIN"/>
    <property type="match status" value="1"/>
</dbReference>
<dbReference type="PANTHER" id="PTHR10555:SF170">
    <property type="entry name" value="FI18122P1"/>
    <property type="match status" value="1"/>
</dbReference>
<proteinExistence type="predicted"/>
<comment type="caution">
    <text evidence="3">The sequence shown here is derived from an EMBL/GenBank/DDBJ whole genome shotgun (WGS) entry which is preliminary data.</text>
</comment>